<evidence type="ECO:0000313" key="3">
    <source>
        <dbReference type="Proteomes" id="UP001596317"/>
    </source>
</evidence>
<feature type="chain" id="PRO_5045221212" evidence="1">
    <location>
        <begin position="21"/>
        <end position="175"/>
    </location>
</feature>
<dbReference type="EMBL" id="JBHSWB010000002">
    <property type="protein sequence ID" value="MFC6662623.1"/>
    <property type="molecule type" value="Genomic_DNA"/>
</dbReference>
<comment type="caution">
    <text evidence="2">The sequence shown here is derived from an EMBL/GenBank/DDBJ whole genome shotgun (WGS) entry which is preliminary data.</text>
</comment>
<name>A0ABW1ZPV4_9DEIO</name>
<protein>
    <submittedName>
        <fullName evidence="2">Uncharacterized protein</fullName>
    </submittedName>
</protein>
<keyword evidence="3" id="KW-1185">Reference proteome</keyword>
<dbReference type="Proteomes" id="UP001596317">
    <property type="component" value="Unassembled WGS sequence"/>
</dbReference>
<evidence type="ECO:0000256" key="1">
    <source>
        <dbReference type="SAM" id="SignalP"/>
    </source>
</evidence>
<proteinExistence type="predicted"/>
<accession>A0ABW1ZPV4</accession>
<keyword evidence="1" id="KW-0732">Signal</keyword>
<evidence type="ECO:0000313" key="2">
    <source>
        <dbReference type="EMBL" id="MFC6662623.1"/>
    </source>
</evidence>
<sequence>MKRFVSVLLLVSVFGTSVQAASQPLVSGPGGYQYTPGLTPAQQQQLKASLEAVVAPPTVVGTGLKPAVTAILNSRSQISGLVGPLPRELEEALNRAAIRTPVRLVMATKTAPVTAALARAKRILIPTSSVTTMIAADHLLITVTPQGITVLKSSHLAAQIHARVDQVETATAPAR</sequence>
<reference evidence="3" key="1">
    <citation type="journal article" date="2019" name="Int. J. Syst. Evol. Microbiol.">
        <title>The Global Catalogue of Microorganisms (GCM) 10K type strain sequencing project: providing services to taxonomists for standard genome sequencing and annotation.</title>
        <authorList>
            <consortium name="The Broad Institute Genomics Platform"/>
            <consortium name="The Broad Institute Genome Sequencing Center for Infectious Disease"/>
            <person name="Wu L."/>
            <person name="Ma J."/>
        </authorList>
    </citation>
    <scope>NUCLEOTIDE SEQUENCE [LARGE SCALE GENOMIC DNA]</scope>
    <source>
        <strain evidence="3">CCUG 63830</strain>
    </source>
</reference>
<feature type="signal peptide" evidence="1">
    <location>
        <begin position="1"/>
        <end position="20"/>
    </location>
</feature>
<gene>
    <name evidence="2" type="ORF">ACFP90_21435</name>
</gene>
<organism evidence="2 3">
    <name type="scientific">Deinococcus multiflagellatus</name>
    <dbReference type="NCBI Taxonomy" id="1656887"/>
    <lineage>
        <taxon>Bacteria</taxon>
        <taxon>Thermotogati</taxon>
        <taxon>Deinococcota</taxon>
        <taxon>Deinococci</taxon>
        <taxon>Deinococcales</taxon>
        <taxon>Deinococcaceae</taxon>
        <taxon>Deinococcus</taxon>
    </lineage>
</organism>
<dbReference type="RefSeq" id="WP_224611019.1">
    <property type="nucleotide sequence ID" value="NZ_JAIQXV010000016.1"/>
</dbReference>